<dbReference type="PIRSF" id="PIRSF001495">
    <property type="entry name" value="Met_asp_mut_epsi"/>
    <property type="match status" value="1"/>
</dbReference>
<dbReference type="GO" id="GO:0019670">
    <property type="term" value="P:anaerobic L-glutamate catabolic process"/>
    <property type="evidence" value="ECO:0007669"/>
    <property type="project" value="InterPro"/>
</dbReference>
<dbReference type="InterPro" id="IPR014714">
    <property type="entry name" value="Glu_mut_E_C_dom_sf"/>
</dbReference>
<evidence type="ECO:0000256" key="1">
    <source>
        <dbReference type="ARBA" id="ARBA00022628"/>
    </source>
</evidence>
<protein>
    <submittedName>
        <fullName evidence="4">Methylaspartate mutase subunit E</fullName>
        <ecNumber evidence="4">5.4.99.1</ecNumber>
    </submittedName>
</protein>
<dbReference type="Proteomes" id="UP000650524">
    <property type="component" value="Unassembled WGS sequence"/>
</dbReference>
<keyword evidence="1" id="KW-0846">Cobalamin</keyword>
<dbReference type="NCBIfam" id="TIGR01503">
    <property type="entry name" value="MthylAspMut_E"/>
    <property type="match status" value="1"/>
</dbReference>
<organism evidence="4 5">
    <name type="scientific">Candidatus Desulfacyla euxinica</name>
    <dbReference type="NCBI Taxonomy" id="2841693"/>
    <lineage>
        <taxon>Bacteria</taxon>
        <taxon>Deltaproteobacteria</taxon>
        <taxon>Candidatus Desulfacyla</taxon>
    </lineage>
</organism>
<dbReference type="AlphaFoldDB" id="A0A8J6MWU0"/>
<reference evidence="4 5" key="1">
    <citation type="submission" date="2020-08" db="EMBL/GenBank/DDBJ databases">
        <title>Bridging the membrane lipid divide: bacteria of the FCB group superphylum have the potential to synthesize archaeal ether lipids.</title>
        <authorList>
            <person name="Villanueva L."/>
            <person name="Von Meijenfeldt F.A.B."/>
            <person name="Westbye A.B."/>
            <person name="Yadav S."/>
            <person name="Hopmans E.C."/>
            <person name="Dutilh B.E."/>
            <person name="Sinninghe Damste J.S."/>
        </authorList>
    </citation>
    <scope>NUCLEOTIDE SEQUENCE [LARGE SCALE GENOMIC DNA]</scope>
    <source>
        <strain evidence="4">NIOZ-UU27</strain>
    </source>
</reference>
<evidence type="ECO:0000313" key="4">
    <source>
        <dbReference type="EMBL" id="MBC8176194.1"/>
    </source>
</evidence>
<sequence>MTVRNIRWTDEEFQREREKVLSLWPTGKDVDLDEAIAYHKSLPDHKNYAKTVQRAKAAGLTLCQPRGGVALIDEHIKLLKTLQDEGGAELLPTTTDTYTRNMKFQEAQKGIEESRKAGRSMLNGFPVVNHGVKEVRRVVEAVDRPIMTLAGTPYPRLTAEITLASGFTGFLGAGISYPASYIKAMPIDEGIRQYQYLDRLVSIYAENGVLIHREQPGFLTGTLIPPGIGIAIAVIEMLLAAGQGVRHYSVGLSQNLDLLQDVAGLRVMEQVCRHYLKKFDIEDMFISIASHQWMQAFPPDEARAFSVIVMGGVIAALAGATQVITKTTHEAIGIPTGTANAEGLKATRMAIHLARGRQLVEDEEMETEMEIIRREACQIVDKALELGDGDIAAGAVRAMEAGTLDVPWAPNQNVKGAVVPVRDAAGAVRYLHTGHLPFDKEVVQYNEEKLKEREKKECRACDFDTAMNDILEISRVC</sequence>
<name>A0A8J6MWU0_9DELT</name>
<dbReference type="InterPro" id="IPR006396">
    <property type="entry name" value="Glu_mut_E"/>
</dbReference>
<evidence type="ECO:0000256" key="2">
    <source>
        <dbReference type="ARBA" id="ARBA00023235"/>
    </source>
</evidence>
<proteinExistence type="predicted"/>
<dbReference type="Pfam" id="PF06368">
    <property type="entry name" value="Met_asp_mut_E"/>
    <property type="match status" value="1"/>
</dbReference>
<dbReference type="EMBL" id="JACNJD010000108">
    <property type="protein sequence ID" value="MBC8176194.1"/>
    <property type="molecule type" value="Genomic_DNA"/>
</dbReference>
<accession>A0A8J6MWU0</accession>
<dbReference type="InterPro" id="IPR016176">
    <property type="entry name" value="Cbl-dep_enz_cat"/>
</dbReference>
<dbReference type="Gene3D" id="3.20.20.240">
    <property type="entry name" value="Methylmalonyl-CoA mutase"/>
    <property type="match status" value="1"/>
</dbReference>
<dbReference type="GO" id="GO:0050097">
    <property type="term" value="F:methylaspartate mutase activity"/>
    <property type="evidence" value="ECO:0007669"/>
    <property type="project" value="UniProtKB-EC"/>
</dbReference>
<dbReference type="SUPFAM" id="SSF51703">
    <property type="entry name" value="Cobalamin (vitamin B12)-dependent enzymes"/>
    <property type="match status" value="1"/>
</dbReference>
<gene>
    <name evidence="4" type="ORF">H8E19_02225</name>
</gene>
<keyword evidence="3" id="KW-0170">Cobalt</keyword>
<dbReference type="Gene3D" id="3.90.970.10">
    <property type="match status" value="1"/>
</dbReference>
<comment type="caution">
    <text evidence="4">The sequence shown here is derived from an EMBL/GenBank/DDBJ whole genome shotgun (WGS) entry which is preliminary data.</text>
</comment>
<evidence type="ECO:0000313" key="5">
    <source>
        <dbReference type="Proteomes" id="UP000650524"/>
    </source>
</evidence>
<keyword evidence="2 4" id="KW-0413">Isomerase</keyword>
<evidence type="ECO:0000256" key="3">
    <source>
        <dbReference type="ARBA" id="ARBA00023285"/>
    </source>
</evidence>
<dbReference type="GO" id="GO:0031419">
    <property type="term" value="F:cobalamin binding"/>
    <property type="evidence" value="ECO:0007669"/>
    <property type="project" value="UniProtKB-KW"/>
</dbReference>
<dbReference type="EC" id="5.4.99.1" evidence="4"/>